<dbReference type="CDD" id="cd02801">
    <property type="entry name" value="DUS_like_FMN"/>
    <property type="match status" value="1"/>
</dbReference>
<dbReference type="STRING" id="316274.Haur_1464"/>
<comment type="catalytic activity">
    <reaction evidence="11">
        <text>a 5,6-dihydrouridine in tRNA + NAD(+) = a uridine in tRNA + NADH + H(+)</text>
        <dbReference type="Rhea" id="RHEA:54452"/>
        <dbReference type="Rhea" id="RHEA-COMP:13339"/>
        <dbReference type="Rhea" id="RHEA-COMP:13887"/>
        <dbReference type="ChEBI" id="CHEBI:15378"/>
        <dbReference type="ChEBI" id="CHEBI:57540"/>
        <dbReference type="ChEBI" id="CHEBI:57945"/>
        <dbReference type="ChEBI" id="CHEBI:65315"/>
        <dbReference type="ChEBI" id="CHEBI:74443"/>
    </reaction>
</comment>
<dbReference type="SUPFAM" id="SSF51395">
    <property type="entry name" value="FMN-linked oxidoreductases"/>
    <property type="match status" value="1"/>
</dbReference>
<evidence type="ECO:0000259" key="15">
    <source>
        <dbReference type="Pfam" id="PF01207"/>
    </source>
</evidence>
<dbReference type="HOGENOM" id="CLU_013299_0_3_0"/>
<dbReference type="InterPro" id="IPR018517">
    <property type="entry name" value="tRNA_hU_synthase_CS"/>
</dbReference>
<dbReference type="InParanoid" id="A9B3E5"/>
<keyword evidence="5 12" id="KW-0288">FMN</keyword>
<feature type="binding site" evidence="14">
    <location>
        <position position="86"/>
    </location>
    <ligand>
        <name>FMN</name>
        <dbReference type="ChEBI" id="CHEBI:58210"/>
    </ligand>
</feature>
<feature type="binding site" evidence="14">
    <location>
        <begin position="240"/>
        <end position="241"/>
    </location>
    <ligand>
        <name>FMN</name>
        <dbReference type="ChEBI" id="CHEBI:58210"/>
    </ligand>
</feature>
<feature type="binding site" evidence="14">
    <location>
        <begin position="31"/>
        <end position="33"/>
    </location>
    <ligand>
        <name>FMN</name>
        <dbReference type="ChEBI" id="CHEBI:58210"/>
    </ligand>
</feature>
<dbReference type="InterPro" id="IPR001269">
    <property type="entry name" value="DUS_fam"/>
</dbReference>
<dbReference type="Pfam" id="PF01207">
    <property type="entry name" value="Dus"/>
    <property type="match status" value="1"/>
</dbReference>
<keyword evidence="7" id="KW-0521">NADP</keyword>
<dbReference type="KEGG" id="hau:Haur_1464"/>
<evidence type="ECO:0000256" key="5">
    <source>
        <dbReference type="ARBA" id="ARBA00022643"/>
    </source>
</evidence>
<dbReference type="FunCoup" id="A9B3E5">
    <property type="interactions" value="571"/>
</dbReference>
<dbReference type="InterPro" id="IPR024036">
    <property type="entry name" value="tRNA-dHydroUridine_Synthase_C"/>
</dbReference>
<feature type="active site" description="Proton donor" evidence="13">
    <location>
        <position position="116"/>
    </location>
</feature>
<dbReference type="GO" id="GO:0000049">
    <property type="term" value="F:tRNA binding"/>
    <property type="evidence" value="ECO:0007669"/>
    <property type="project" value="UniProtKB-KW"/>
</dbReference>
<evidence type="ECO:0000256" key="14">
    <source>
        <dbReference type="PIRSR" id="PIRSR006621-2"/>
    </source>
</evidence>
<dbReference type="EC" id="1.3.1.-" evidence="12"/>
<reference evidence="16 17" key="1">
    <citation type="journal article" date="2011" name="Stand. Genomic Sci.">
        <title>Complete genome sequence of the filamentous gliding predatory bacterium Herpetosiphon aurantiacus type strain (114-95(T)).</title>
        <authorList>
            <person name="Kiss H."/>
            <person name="Nett M."/>
            <person name="Domin N."/>
            <person name="Martin K."/>
            <person name="Maresca J.A."/>
            <person name="Copeland A."/>
            <person name="Lapidus A."/>
            <person name="Lucas S."/>
            <person name="Berry K.W."/>
            <person name="Glavina Del Rio T."/>
            <person name="Dalin E."/>
            <person name="Tice H."/>
            <person name="Pitluck S."/>
            <person name="Richardson P."/>
            <person name="Bruce D."/>
            <person name="Goodwin L."/>
            <person name="Han C."/>
            <person name="Detter J.C."/>
            <person name="Schmutz J."/>
            <person name="Brettin T."/>
            <person name="Land M."/>
            <person name="Hauser L."/>
            <person name="Kyrpides N.C."/>
            <person name="Ivanova N."/>
            <person name="Goker M."/>
            <person name="Woyke T."/>
            <person name="Klenk H.P."/>
            <person name="Bryant D.A."/>
        </authorList>
    </citation>
    <scope>NUCLEOTIDE SEQUENCE [LARGE SCALE GENOMIC DNA]</scope>
    <source>
        <strain evidence="17">ATCC 23779 / DSM 785 / 114-95</strain>
    </source>
</reference>
<proteinExistence type="inferred from homology"/>
<dbReference type="NCBIfam" id="TIGR00737">
    <property type="entry name" value="nifR3_yhdG"/>
    <property type="match status" value="1"/>
</dbReference>
<dbReference type="PIRSF" id="PIRSF006621">
    <property type="entry name" value="Dus"/>
    <property type="match status" value="1"/>
</dbReference>
<dbReference type="BioCyc" id="HAUR316274:GHYA-1486-MONOMER"/>
<protein>
    <recommendedName>
        <fullName evidence="12">tRNA-dihydrouridine synthase</fullName>
        <ecNumber evidence="12">1.3.1.-</ecNumber>
    </recommendedName>
</protein>
<evidence type="ECO:0000256" key="10">
    <source>
        <dbReference type="ARBA" id="ARBA00048205"/>
    </source>
</evidence>
<comment type="cofactor">
    <cofactor evidence="1 12 14">
        <name>FMN</name>
        <dbReference type="ChEBI" id="CHEBI:58210"/>
    </cofactor>
</comment>
<dbReference type="Gene3D" id="3.20.20.70">
    <property type="entry name" value="Aldolase class I"/>
    <property type="match status" value="1"/>
</dbReference>
<dbReference type="eggNOG" id="COG0042">
    <property type="taxonomic scope" value="Bacteria"/>
</dbReference>
<keyword evidence="4 12" id="KW-0285">Flavoprotein</keyword>
<evidence type="ECO:0000256" key="11">
    <source>
        <dbReference type="ARBA" id="ARBA00048802"/>
    </source>
</evidence>
<evidence type="ECO:0000256" key="3">
    <source>
        <dbReference type="ARBA" id="ARBA00022555"/>
    </source>
</evidence>
<keyword evidence="17" id="KW-1185">Reference proteome</keyword>
<keyword evidence="8" id="KW-0694">RNA-binding</keyword>
<dbReference type="GO" id="GO:0050660">
    <property type="term" value="F:flavin adenine dinucleotide binding"/>
    <property type="evidence" value="ECO:0007669"/>
    <property type="project" value="InterPro"/>
</dbReference>
<dbReference type="PANTHER" id="PTHR45846:SF1">
    <property type="entry name" value="TRNA-DIHYDROURIDINE(47) SYNTHASE [NAD(P)(+)]-LIKE"/>
    <property type="match status" value="1"/>
</dbReference>
<sequence>MQLMPDTLTQALPESFQLGSMRIFPNMVLAPMAGVTDSVFRRLVLSLGGCGLVVSEMTNAASVSPKAMKRHRLLDYLPEERPISIQLSGNDPDLVATAARFVEELGPDVIDINCGCPSPKVTGGGHGSALLKDLPKMQQMLKAVYAAINIPFTLKFRAGWDEQSLNYIDTAKIAEDAGCAAITLHPRTKVQGYSGDADWSRVAEVVQAVSIPVIGSGDVRTPADALARLEQTGVAAVMIGRAAMANPWIFRQIAQLRAGEPIFVPTPSDKRDLLVRYVDMCAETMVERQALGKLKQLIGQFSIGLYASNQLRRDVQRANEIEAAKAIIANFFEPFISGAVEAVEVPDEIAVIKEGCENGANN</sequence>
<dbReference type="GO" id="GO:0017150">
    <property type="term" value="F:tRNA dihydrouridine synthase activity"/>
    <property type="evidence" value="ECO:0007669"/>
    <property type="project" value="InterPro"/>
</dbReference>
<feature type="binding site" evidence="14">
    <location>
        <position position="185"/>
    </location>
    <ligand>
        <name>FMN</name>
        <dbReference type="ChEBI" id="CHEBI:58210"/>
    </ligand>
</feature>
<evidence type="ECO:0000313" key="17">
    <source>
        <dbReference type="Proteomes" id="UP000000787"/>
    </source>
</evidence>
<evidence type="ECO:0000256" key="2">
    <source>
        <dbReference type="ARBA" id="ARBA00002790"/>
    </source>
</evidence>
<comment type="similarity">
    <text evidence="12">Belongs to the dus family.</text>
</comment>
<comment type="function">
    <text evidence="2 12">Catalyzes the synthesis of 5,6-dihydrouridine (D), a modified base found in the D-loop of most tRNAs, via the reduction of the C5-C6 double bond in target uridines.</text>
</comment>
<dbReference type="PROSITE" id="PS01136">
    <property type="entry name" value="UPF0034"/>
    <property type="match status" value="1"/>
</dbReference>
<keyword evidence="3" id="KW-0820">tRNA-binding</keyword>
<name>A9B3E5_HERA2</name>
<dbReference type="PANTHER" id="PTHR45846">
    <property type="entry name" value="TRNA-DIHYDROURIDINE(47) SYNTHASE [NAD(P)(+)]-LIKE"/>
    <property type="match status" value="1"/>
</dbReference>
<evidence type="ECO:0000313" key="16">
    <source>
        <dbReference type="EMBL" id="ABX04108.1"/>
    </source>
</evidence>
<keyword evidence="6 12" id="KW-0819">tRNA processing</keyword>
<evidence type="ECO:0000256" key="12">
    <source>
        <dbReference type="PIRNR" id="PIRNR006621"/>
    </source>
</evidence>
<evidence type="ECO:0000256" key="6">
    <source>
        <dbReference type="ARBA" id="ARBA00022694"/>
    </source>
</evidence>
<keyword evidence="9 12" id="KW-0560">Oxidoreductase</keyword>
<gene>
    <name evidence="16" type="ordered locus">Haur_1464</name>
</gene>
<evidence type="ECO:0000256" key="9">
    <source>
        <dbReference type="ARBA" id="ARBA00023002"/>
    </source>
</evidence>
<keyword evidence="14" id="KW-0547">Nucleotide-binding</keyword>
<feature type="domain" description="DUS-like FMN-binding" evidence="15">
    <location>
        <begin position="29"/>
        <end position="324"/>
    </location>
</feature>
<evidence type="ECO:0000256" key="8">
    <source>
        <dbReference type="ARBA" id="ARBA00022884"/>
    </source>
</evidence>
<feature type="binding site" evidence="14">
    <location>
        <position position="155"/>
    </location>
    <ligand>
        <name>FMN</name>
        <dbReference type="ChEBI" id="CHEBI:58210"/>
    </ligand>
</feature>
<evidence type="ECO:0000256" key="13">
    <source>
        <dbReference type="PIRSR" id="PIRSR006621-1"/>
    </source>
</evidence>
<organism evidence="16 17">
    <name type="scientific">Herpetosiphon aurantiacus (strain ATCC 23779 / DSM 785 / 114-95)</name>
    <dbReference type="NCBI Taxonomy" id="316274"/>
    <lineage>
        <taxon>Bacteria</taxon>
        <taxon>Bacillati</taxon>
        <taxon>Chloroflexota</taxon>
        <taxon>Chloroflexia</taxon>
        <taxon>Herpetosiphonales</taxon>
        <taxon>Herpetosiphonaceae</taxon>
        <taxon>Herpetosiphon</taxon>
    </lineage>
</organism>
<evidence type="ECO:0000256" key="4">
    <source>
        <dbReference type="ARBA" id="ARBA00022630"/>
    </source>
</evidence>
<evidence type="ECO:0000256" key="1">
    <source>
        <dbReference type="ARBA" id="ARBA00001917"/>
    </source>
</evidence>
<dbReference type="Proteomes" id="UP000000787">
    <property type="component" value="Chromosome"/>
</dbReference>
<comment type="catalytic activity">
    <reaction evidence="10">
        <text>a 5,6-dihydrouridine in tRNA + NADP(+) = a uridine in tRNA + NADPH + H(+)</text>
        <dbReference type="Rhea" id="RHEA:23624"/>
        <dbReference type="Rhea" id="RHEA-COMP:13339"/>
        <dbReference type="Rhea" id="RHEA-COMP:13887"/>
        <dbReference type="ChEBI" id="CHEBI:15378"/>
        <dbReference type="ChEBI" id="CHEBI:57783"/>
        <dbReference type="ChEBI" id="CHEBI:58349"/>
        <dbReference type="ChEBI" id="CHEBI:65315"/>
        <dbReference type="ChEBI" id="CHEBI:74443"/>
    </reaction>
</comment>
<dbReference type="InterPro" id="IPR004652">
    <property type="entry name" value="DusB-like"/>
</dbReference>
<dbReference type="EMBL" id="CP000875">
    <property type="protein sequence ID" value="ABX04108.1"/>
    <property type="molecule type" value="Genomic_DNA"/>
</dbReference>
<dbReference type="Gene3D" id="1.10.1200.80">
    <property type="entry name" value="Putative flavin oxidoreducatase, domain 2"/>
    <property type="match status" value="1"/>
</dbReference>
<accession>A9B3E5</accession>
<dbReference type="InterPro" id="IPR035587">
    <property type="entry name" value="DUS-like_FMN-bd"/>
</dbReference>
<dbReference type="AlphaFoldDB" id="A9B3E5"/>
<evidence type="ECO:0000256" key="7">
    <source>
        <dbReference type="ARBA" id="ARBA00022857"/>
    </source>
</evidence>
<dbReference type="InterPro" id="IPR013785">
    <property type="entry name" value="Aldolase_TIM"/>
</dbReference>